<dbReference type="InterPro" id="IPR050373">
    <property type="entry name" value="Fibrinogen_C-term_domain"/>
</dbReference>
<evidence type="ECO:0000313" key="3">
    <source>
        <dbReference type="EMBL" id="MBY18507.1"/>
    </source>
</evidence>
<keyword evidence="1" id="KW-1015">Disulfide bond</keyword>
<dbReference type="SUPFAM" id="SSF56496">
    <property type="entry name" value="Fibrinogen C-terminal domain-like"/>
    <property type="match status" value="1"/>
</dbReference>
<feature type="domain" description="Fibrinogen C-terminal" evidence="2">
    <location>
        <begin position="1"/>
        <end position="188"/>
    </location>
</feature>
<dbReference type="EMBL" id="GGMR01005888">
    <property type="protein sequence ID" value="MBY18507.1"/>
    <property type="molecule type" value="Transcribed_RNA"/>
</dbReference>
<sequence>MYVIAPDGKNPLLVQCDISDGLSWITIQKRTNDRLKFNNNWNEYAKGFGNLYGDFWLGNDAIHRLTADNTSSLRIQITDIYGNNWRADYANFAISNATDGYRLDISGYRGNATDALSFQNGHRFSTADRDQDDSAANCAANYEGGWWYSRCQHANLNGKYNFGLTWFDTSRNQWMAIAESEMRVGRPVSVQ</sequence>
<dbReference type="CDD" id="cd00087">
    <property type="entry name" value="FReD"/>
    <property type="match status" value="1"/>
</dbReference>
<protein>
    <submittedName>
        <fullName evidence="3">Protein scabrous</fullName>
    </submittedName>
</protein>
<name>A0A2S2NN03_SCHGA</name>
<reference evidence="3" key="1">
    <citation type="submission" date="2018-04" db="EMBL/GenBank/DDBJ databases">
        <title>Transcriptome of Schizaphis graminum biotype I.</title>
        <authorList>
            <person name="Scully E.D."/>
            <person name="Geib S.M."/>
            <person name="Palmer N.A."/>
            <person name="Koch K."/>
            <person name="Bradshaw J."/>
            <person name="Heng-Moss T."/>
            <person name="Sarath G."/>
        </authorList>
    </citation>
    <scope>NUCLEOTIDE SEQUENCE</scope>
</reference>
<dbReference type="AlphaFoldDB" id="A0A2S2NN03"/>
<evidence type="ECO:0000259" key="2">
    <source>
        <dbReference type="PROSITE" id="PS51406"/>
    </source>
</evidence>
<dbReference type="Pfam" id="PF00147">
    <property type="entry name" value="Fibrinogen_C"/>
    <property type="match status" value="1"/>
</dbReference>
<dbReference type="InterPro" id="IPR036056">
    <property type="entry name" value="Fibrinogen-like_C"/>
</dbReference>
<proteinExistence type="predicted"/>
<dbReference type="PANTHER" id="PTHR19143:SF444">
    <property type="entry name" value="PROTEIN SCABROUS"/>
    <property type="match status" value="1"/>
</dbReference>
<dbReference type="InterPro" id="IPR020837">
    <property type="entry name" value="Fibrinogen_CS"/>
</dbReference>
<dbReference type="InterPro" id="IPR002181">
    <property type="entry name" value="Fibrinogen_a/b/g_C_dom"/>
</dbReference>
<dbReference type="PROSITE" id="PS51406">
    <property type="entry name" value="FIBRINOGEN_C_2"/>
    <property type="match status" value="1"/>
</dbReference>
<organism evidence="3">
    <name type="scientific">Schizaphis graminum</name>
    <name type="common">Green bug aphid</name>
    <dbReference type="NCBI Taxonomy" id="13262"/>
    <lineage>
        <taxon>Eukaryota</taxon>
        <taxon>Metazoa</taxon>
        <taxon>Ecdysozoa</taxon>
        <taxon>Arthropoda</taxon>
        <taxon>Hexapoda</taxon>
        <taxon>Insecta</taxon>
        <taxon>Pterygota</taxon>
        <taxon>Neoptera</taxon>
        <taxon>Paraneoptera</taxon>
        <taxon>Hemiptera</taxon>
        <taxon>Sternorrhyncha</taxon>
        <taxon>Aphidomorpha</taxon>
        <taxon>Aphidoidea</taxon>
        <taxon>Aphididae</taxon>
        <taxon>Aphidini</taxon>
        <taxon>Schizaphis</taxon>
    </lineage>
</organism>
<dbReference type="GO" id="GO:0005615">
    <property type="term" value="C:extracellular space"/>
    <property type="evidence" value="ECO:0007669"/>
    <property type="project" value="TreeGrafter"/>
</dbReference>
<dbReference type="PROSITE" id="PS00514">
    <property type="entry name" value="FIBRINOGEN_C_1"/>
    <property type="match status" value="1"/>
</dbReference>
<accession>A0A2S2NN03</accession>
<evidence type="ECO:0000256" key="1">
    <source>
        <dbReference type="ARBA" id="ARBA00023157"/>
    </source>
</evidence>
<dbReference type="Gene3D" id="3.90.215.10">
    <property type="entry name" value="Gamma Fibrinogen, chain A, domain 1"/>
    <property type="match status" value="1"/>
</dbReference>
<dbReference type="InterPro" id="IPR014716">
    <property type="entry name" value="Fibrinogen_a/b/g_C_1"/>
</dbReference>
<dbReference type="SMART" id="SM00186">
    <property type="entry name" value="FBG"/>
    <property type="match status" value="1"/>
</dbReference>
<dbReference type="PANTHER" id="PTHR19143">
    <property type="entry name" value="FIBRINOGEN/TENASCIN/ANGIOPOEITIN"/>
    <property type="match status" value="1"/>
</dbReference>
<gene>
    <name evidence="3" type="primary">sca</name>
    <name evidence="3" type="ORF">g.105732</name>
</gene>